<name>A0ABD0Z2B3_9HEMI</name>
<comment type="subcellular location">
    <subcellularLocation>
        <location evidence="1 7">Cytoplasm</location>
    </subcellularLocation>
</comment>
<comment type="caution">
    <text evidence="9">The sequence shown here is derived from an EMBL/GenBank/DDBJ whole genome shotgun (WGS) entry which is preliminary data.</text>
</comment>
<dbReference type="GO" id="GO:0003993">
    <property type="term" value="F:acid phosphatase activity"/>
    <property type="evidence" value="ECO:0007669"/>
    <property type="project" value="UniProtKB-UniRule"/>
</dbReference>
<dbReference type="SMART" id="SM00226">
    <property type="entry name" value="LMWPc"/>
    <property type="match status" value="1"/>
</dbReference>
<comment type="similarity">
    <text evidence="2 7">Belongs to the low molecular weight phosphotyrosine protein phosphatase family.</text>
</comment>
<dbReference type="InterPro" id="IPR050438">
    <property type="entry name" value="LMW_PTPase"/>
</dbReference>
<dbReference type="SUPFAM" id="SSF52788">
    <property type="entry name" value="Phosphotyrosine protein phosphatases I"/>
    <property type="match status" value="1"/>
</dbReference>
<dbReference type="InterPro" id="IPR002115">
    <property type="entry name" value="Tyr_Pase_low_mol_wt_mml"/>
</dbReference>
<organism evidence="9 10">
    <name type="scientific">Ranatra chinensis</name>
    <dbReference type="NCBI Taxonomy" id="642074"/>
    <lineage>
        <taxon>Eukaryota</taxon>
        <taxon>Metazoa</taxon>
        <taxon>Ecdysozoa</taxon>
        <taxon>Arthropoda</taxon>
        <taxon>Hexapoda</taxon>
        <taxon>Insecta</taxon>
        <taxon>Pterygota</taxon>
        <taxon>Neoptera</taxon>
        <taxon>Paraneoptera</taxon>
        <taxon>Hemiptera</taxon>
        <taxon>Heteroptera</taxon>
        <taxon>Panheteroptera</taxon>
        <taxon>Nepomorpha</taxon>
        <taxon>Nepidae</taxon>
        <taxon>Ranatrinae</taxon>
        <taxon>Ranatra</taxon>
    </lineage>
</organism>
<dbReference type="PANTHER" id="PTHR11717">
    <property type="entry name" value="LOW MOLECULAR WEIGHT PROTEIN TYROSINE PHOSPHATASE"/>
    <property type="match status" value="1"/>
</dbReference>
<evidence type="ECO:0000256" key="6">
    <source>
        <dbReference type="PIRSR" id="PIRSR617867-1"/>
    </source>
</evidence>
<evidence type="ECO:0000256" key="5">
    <source>
        <dbReference type="ARBA" id="ARBA00022912"/>
    </source>
</evidence>
<evidence type="ECO:0000313" key="10">
    <source>
        <dbReference type="Proteomes" id="UP001558652"/>
    </source>
</evidence>
<dbReference type="PRINTS" id="PR00719">
    <property type="entry name" value="LMWPTPASE"/>
</dbReference>
<gene>
    <name evidence="9" type="ORF">AAG570_011251</name>
</gene>
<keyword evidence="5 7" id="KW-0904">Protein phosphatase</keyword>
<dbReference type="InterPro" id="IPR017867">
    <property type="entry name" value="Tyr_phospatase_low_mol_wt"/>
</dbReference>
<comment type="catalytic activity">
    <reaction evidence="7">
        <text>O-phospho-L-tyrosyl-[protein] + H2O = L-tyrosyl-[protein] + phosphate</text>
        <dbReference type="Rhea" id="RHEA:10684"/>
        <dbReference type="Rhea" id="RHEA-COMP:10136"/>
        <dbReference type="Rhea" id="RHEA-COMP:20101"/>
        <dbReference type="ChEBI" id="CHEBI:15377"/>
        <dbReference type="ChEBI" id="CHEBI:43474"/>
        <dbReference type="ChEBI" id="CHEBI:46858"/>
        <dbReference type="ChEBI" id="CHEBI:61978"/>
        <dbReference type="EC" id="3.1.3.48"/>
    </reaction>
</comment>
<dbReference type="Proteomes" id="UP001558652">
    <property type="component" value="Unassembled WGS sequence"/>
</dbReference>
<sequence length="156" mass="17657">MSGTNKSVLFVCLGNICRSPIAEAVLLHLLKERGQSDKWRVDSAAIGPWHIGKPPERRATKTLQDNNVEYSHKARQITNDDFNTFDYIFGMDEENMSDLKRLSPKGSTACVQLLGSYDPEGDIIIEDPYYQKGDKGFIKCYQQCVRCCKAFLDSLK</sequence>
<evidence type="ECO:0000256" key="2">
    <source>
        <dbReference type="ARBA" id="ARBA00011063"/>
    </source>
</evidence>
<dbReference type="Pfam" id="PF01451">
    <property type="entry name" value="LMWPc"/>
    <property type="match status" value="1"/>
</dbReference>
<comment type="function">
    <text evidence="7">Acts on tyrosine phosphorylated proteins, low-MW aryl phosphates and natural and synthetic acyl phosphates.</text>
</comment>
<keyword evidence="3 7" id="KW-0963">Cytoplasm</keyword>
<dbReference type="GO" id="GO:0005737">
    <property type="term" value="C:cytoplasm"/>
    <property type="evidence" value="ECO:0007669"/>
    <property type="project" value="UniProtKB-SubCell"/>
</dbReference>
<dbReference type="CDD" id="cd16343">
    <property type="entry name" value="LMWPTP"/>
    <property type="match status" value="1"/>
</dbReference>
<feature type="active site" description="Nucleophile" evidence="6">
    <location>
        <position position="12"/>
    </location>
</feature>
<dbReference type="PANTHER" id="PTHR11717:SF7">
    <property type="entry name" value="LOW MOLECULAR WEIGHT PHOSPHOTYROSINE PROTEIN PHOSPHATASE"/>
    <property type="match status" value="1"/>
</dbReference>
<reference evidence="9 10" key="1">
    <citation type="submission" date="2024-07" db="EMBL/GenBank/DDBJ databases">
        <title>Chromosome-level genome assembly of the water stick insect Ranatra chinensis (Heteroptera: Nepidae).</title>
        <authorList>
            <person name="Liu X."/>
        </authorList>
    </citation>
    <scope>NUCLEOTIDE SEQUENCE [LARGE SCALE GENOMIC DNA]</scope>
    <source>
        <strain evidence="9">Cailab_2021Rc</strain>
        <tissue evidence="9">Muscle</tissue>
    </source>
</reference>
<evidence type="ECO:0000256" key="7">
    <source>
        <dbReference type="RuleBase" id="RU368115"/>
    </source>
</evidence>
<dbReference type="FunFam" id="3.40.50.2300:FF:000105">
    <property type="entry name" value="Low molecular weight phosphotyrosine protein"/>
    <property type="match status" value="1"/>
</dbReference>
<dbReference type="InterPro" id="IPR036196">
    <property type="entry name" value="Ptyr_pPase_sf"/>
</dbReference>
<proteinExistence type="inferred from homology"/>
<evidence type="ECO:0000259" key="8">
    <source>
        <dbReference type="SMART" id="SM00226"/>
    </source>
</evidence>
<dbReference type="PRINTS" id="PR00720">
    <property type="entry name" value="MAMMALPTPASE"/>
</dbReference>
<dbReference type="EMBL" id="JBFDAA010000006">
    <property type="protein sequence ID" value="KAL1131638.1"/>
    <property type="molecule type" value="Genomic_DNA"/>
</dbReference>
<evidence type="ECO:0000313" key="9">
    <source>
        <dbReference type="EMBL" id="KAL1131638.1"/>
    </source>
</evidence>
<dbReference type="EC" id="3.1.3.48" evidence="7"/>
<dbReference type="EC" id="3.1.3.2" evidence="7"/>
<keyword evidence="4 7" id="KW-0378">Hydrolase</keyword>
<feature type="domain" description="Phosphotyrosine protein phosphatase I" evidence="8">
    <location>
        <begin position="6"/>
        <end position="154"/>
    </location>
</feature>
<feature type="active site" evidence="6">
    <location>
        <position position="18"/>
    </location>
</feature>
<evidence type="ECO:0000256" key="3">
    <source>
        <dbReference type="ARBA" id="ARBA00022490"/>
    </source>
</evidence>
<dbReference type="Gene3D" id="3.40.50.2300">
    <property type="match status" value="1"/>
</dbReference>
<protein>
    <recommendedName>
        <fullName evidence="7">Low molecular weight phosphotyrosine protein phosphatase</fullName>
        <shortName evidence="7">LMW-PTP</shortName>
        <shortName evidence="7">LMW-PTPase</shortName>
        <ecNumber evidence="7">3.1.3.2</ecNumber>
        <ecNumber evidence="7">3.1.3.48</ecNumber>
    </recommendedName>
    <alternativeName>
        <fullName evidence="7">Low molecular weight cytosolic acid phosphatase</fullName>
    </alternativeName>
</protein>
<keyword evidence="10" id="KW-1185">Reference proteome</keyword>
<evidence type="ECO:0000256" key="1">
    <source>
        <dbReference type="ARBA" id="ARBA00004496"/>
    </source>
</evidence>
<comment type="catalytic activity">
    <reaction evidence="7">
        <text>a phosphate monoester + H2O = an alcohol + phosphate</text>
        <dbReference type="Rhea" id="RHEA:15017"/>
        <dbReference type="ChEBI" id="CHEBI:15377"/>
        <dbReference type="ChEBI" id="CHEBI:30879"/>
        <dbReference type="ChEBI" id="CHEBI:43474"/>
        <dbReference type="ChEBI" id="CHEBI:67140"/>
        <dbReference type="EC" id="3.1.3.2"/>
    </reaction>
</comment>
<accession>A0ABD0Z2B3</accession>
<dbReference type="AlphaFoldDB" id="A0ABD0Z2B3"/>
<dbReference type="InterPro" id="IPR023485">
    <property type="entry name" value="Ptyr_pPase"/>
</dbReference>
<evidence type="ECO:0000256" key="4">
    <source>
        <dbReference type="ARBA" id="ARBA00022801"/>
    </source>
</evidence>
<feature type="active site" description="Proton donor" evidence="6">
    <location>
        <position position="127"/>
    </location>
</feature>
<dbReference type="GO" id="GO:0004725">
    <property type="term" value="F:protein tyrosine phosphatase activity"/>
    <property type="evidence" value="ECO:0007669"/>
    <property type="project" value="UniProtKB-UniRule"/>
</dbReference>